<evidence type="ECO:0000313" key="1">
    <source>
        <dbReference type="EMBL" id="GAG74413.1"/>
    </source>
</evidence>
<name>X1AQ41_9ZZZZ</name>
<organism evidence="1">
    <name type="scientific">marine sediment metagenome</name>
    <dbReference type="NCBI Taxonomy" id="412755"/>
    <lineage>
        <taxon>unclassified sequences</taxon>
        <taxon>metagenomes</taxon>
        <taxon>ecological metagenomes</taxon>
    </lineage>
</organism>
<dbReference type="AlphaFoldDB" id="X1AQ41"/>
<gene>
    <name evidence="1" type="ORF">S01H4_06497</name>
</gene>
<dbReference type="EMBL" id="BART01002012">
    <property type="protein sequence ID" value="GAG74413.1"/>
    <property type="molecule type" value="Genomic_DNA"/>
</dbReference>
<sequence>MVATLAMPAYDYPTQCMSGFLLRYIAPRTEPVHLWGLMDTERNFTRALYSSDVIIGCGHGDPDLFTGQYQEVLLDARNLPNMTGKVAFLISCETAQALGKALIDAGCEAFFTVGGEAPPDHDPPPGIEPGEVTGGERAVARYPDADYESIPVGAPTQEVTGPEIKVARYPDAGYENIPVGEEGEEVTGPEIKVDRYPASGYEPVPVGGVSPSEYIQITNVGSVSEANYGQTVYVWVTLENLWDDRLTASAIILVDGHIIEEKQSSVGPGVWSWPRMEFTMPNRTVTLMVIAKYWSGSVWVEADRETKEIILV</sequence>
<reference evidence="1" key="1">
    <citation type="journal article" date="2014" name="Front. Microbiol.">
        <title>High frequency of phylogenetically diverse reductive dehalogenase-homologous genes in deep subseafloor sedimentary metagenomes.</title>
        <authorList>
            <person name="Kawai M."/>
            <person name="Futagami T."/>
            <person name="Toyoda A."/>
            <person name="Takaki Y."/>
            <person name="Nishi S."/>
            <person name="Hori S."/>
            <person name="Arai W."/>
            <person name="Tsubouchi T."/>
            <person name="Morono Y."/>
            <person name="Uchiyama I."/>
            <person name="Ito T."/>
            <person name="Fujiyama A."/>
            <person name="Inagaki F."/>
            <person name="Takami H."/>
        </authorList>
    </citation>
    <scope>NUCLEOTIDE SEQUENCE</scope>
    <source>
        <strain evidence="1">Expedition CK06-06</strain>
    </source>
</reference>
<comment type="caution">
    <text evidence="1">The sequence shown here is derived from an EMBL/GenBank/DDBJ whole genome shotgun (WGS) entry which is preliminary data.</text>
</comment>
<accession>X1AQ41</accession>
<protein>
    <submittedName>
        <fullName evidence="1">Uncharacterized protein</fullName>
    </submittedName>
</protein>
<proteinExistence type="predicted"/>